<proteinExistence type="predicted"/>
<gene>
    <name evidence="2" type="ORF">PSEHALCIP103_00966</name>
</gene>
<dbReference type="Proteomes" id="UP001152447">
    <property type="component" value="Unassembled WGS sequence"/>
</dbReference>
<organism evidence="2 3">
    <name type="scientific">Pseudoalteromonas haloplanktis</name>
    <name type="common">Alteromonas haloplanktis</name>
    <dbReference type="NCBI Taxonomy" id="228"/>
    <lineage>
        <taxon>Bacteria</taxon>
        <taxon>Pseudomonadati</taxon>
        <taxon>Pseudomonadota</taxon>
        <taxon>Gammaproteobacteria</taxon>
        <taxon>Alteromonadales</taxon>
        <taxon>Pseudoalteromonadaceae</taxon>
        <taxon>Pseudoalteromonas</taxon>
    </lineage>
</organism>
<evidence type="ECO:0000256" key="1">
    <source>
        <dbReference type="SAM" id="MobiDB-lite"/>
    </source>
</evidence>
<dbReference type="EMBL" id="CAMAPB010000009">
    <property type="protein sequence ID" value="CAH9054134.1"/>
    <property type="molecule type" value="Genomic_DNA"/>
</dbReference>
<sequence length="138" mass="15137">MTSITFKNQYSTYVSTINKPAKADEVAATSGPAATAKTSDSEQTQIASAKPQDKSFLENAQEALIYQRLGVDKEKIAELKAAIEALAEKLQEQGADIDTIKEQLAELQKMLEQEYEKGTDRMTMQPTHEKGKLVTALA</sequence>
<accession>A0A9W4QUQ3</accession>
<keyword evidence="3" id="KW-1185">Reference proteome</keyword>
<evidence type="ECO:0000313" key="2">
    <source>
        <dbReference type="EMBL" id="CAH9054134.1"/>
    </source>
</evidence>
<dbReference type="RefSeq" id="WP_262976273.1">
    <property type="nucleotide sequence ID" value="NZ_CAMAPB010000009.1"/>
</dbReference>
<evidence type="ECO:0008006" key="4">
    <source>
        <dbReference type="Google" id="ProtNLM"/>
    </source>
</evidence>
<reference evidence="2" key="1">
    <citation type="submission" date="2022-07" db="EMBL/GenBank/DDBJ databases">
        <authorList>
            <person name="Criscuolo A."/>
        </authorList>
    </citation>
    <scope>NUCLEOTIDE SEQUENCE</scope>
    <source>
        <strain evidence="2">CIP103197</strain>
    </source>
</reference>
<evidence type="ECO:0000313" key="3">
    <source>
        <dbReference type="Proteomes" id="UP001152447"/>
    </source>
</evidence>
<feature type="region of interest" description="Disordered" evidence="1">
    <location>
        <begin position="22"/>
        <end position="53"/>
    </location>
</feature>
<dbReference type="AlphaFoldDB" id="A0A9W4QUQ3"/>
<comment type="caution">
    <text evidence="2">The sequence shown here is derived from an EMBL/GenBank/DDBJ whole genome shotgun (WGS) entry which is preliminary data.</text>
</comment>
<feature type="compositionally biased region" description="Polar residues" evidence="1">
    <location>
        <begin position="36"/>
        <end position="47"/>
    </location>
</feature>
<protein>
    <recommendedName>
        <fullName evidence="4">Orphan protein</fullName>
    </recommendedName>
</protein>
<feature type="region of interest" description="Disordered" evidence="1">
    <location>
        <begin position="117"/>
        <end position="138"/>
    </location>
</feature>
<name>A0A9W4QUQ3_PSEHA</name>